<feature type="compositionally biased region" description="Low complexity" evidence="1">
    <location>
        <begin position="49"/>
        <end position="58"/>
    </location>
</feature>
<proteinExistence type="predicted"/>
<evidence type="ECO:0000313" key="2">
    <source>
        <dbReference type="Proteomes" id="UP000492821"/>
    </source>
</evidence>
<dbReference type="WBParaSite" id="Pan_g19190.t1">
    <property type="protein sequence ID" value="Pan_g19190.t1"/>
    <property type="gene ID" value="Pan_g19190"/>
</dbReference>
<accession>A0A7E4VC71</accession>
<organism evidence="2 3">
    <name type="scientific">Panagrellus redivivus</name>
    <name type="common">Microworm</name>
    <dbReference type="NCBI Taxonomy" id="6233"/>
    <lineage>
        <taxon>Eukaryota</taxon>
        <taxon>Metazoa</taxon>
        <taxon>Ecdysozoa</taxon>
        <taxon>Nematoda</taxon>
        <taxon>Chromadorea</taxon>
        <taxon>Rhabditida</taxon>
        <taxon>Tylenchina</taxon>
        <taxon>Panagrolaimomorpha</taxon>
        <taxon>Panagrolaimoidea</taxon>
        <taxon>Panagrolaimidae</taxon>
        <taxon>Panagrellus</taxon>
    </lineage>
</organism>
<sequence>MVFGWIRKLFRKKSHSITFNNVPPINENNNVTMPVSSRKKTKKHRRSKSFSCPSSASSSTSRHAIISKRLAQLAEEDKALFKTQFAVSKLPTLAEPTWHTSNPYDQNAAHFQFRFEEANDAEIYASVADTGRGFDQHYGATSALRHFPLMLNLSRIPEVNEE</sequence>
<name>A0A7E4VC71_PANRE</name>
<keyword evidence="2" id="KW-1185">Reference proteome</keyword>
<evidence type="ECO:0000313" key="3">
    <source>
        <dbReference type="WBParaSite" id="Pan_g19190.t1"/>
    </source>
</evidence>
<evidence type="ECO:0000256" key="1">
    <source>
        <dbReference type="SAM" id="MobiDB-lite"/>
    </source>
</evidence>
<feature type="compositionally biased region" description="Basic residues" evidence="1">
    <location>
        <begin position="37"/>
        <end position="48"/>
    </location>
</feature>
<feature type="region of interest" description="Disordered" evidence="1">
    <location>
        <begin position="30"/>
        <end position="58"/>
    </location>
</feature>
<dbReference type="AlphaFoldDB" id="A0A7E4VC71"/>
<dbReference type="Proteomes" id="UP000492821">
    <property type="component" value="Unassembled WGS sequence"/>
</dbReference>
<reference evidence="2" key="1">
    <citation type="journal article" date="2013" name="Genetics">
        <title>The draft genome and transcriptome of Panagrellus redivivus are shaped by the harsh demands of a free-living lifestyle.</title>
        <authorList>
            <person name="Srinivasan J."/>
            <person name="Dillman A.R."/>
            <person name="Macchietto M.G."/>
            <person name="Heikkinen L."/>
            <person name="Lakso M."/>
            <person name="Fracchia K.M."/>
            <person name="Antoshechkin I."/>
            <person name="Mortazavi A."/>
            <person name="Wong G."/>
            <person name="Sternberg P.W."/>
        </authorList>
    </citation>
    <scope>NUCLEOTIDE SEQUENCE [LARGE SCALE GENOMIC DNA]</scope>
    <source>
        <strain evidence="2">MT8872</strain>
    </source>
</reference>
<protein>
    <submittedName>
        <fullName evidence="3">Ovate family protein</fullName>
    </submittedName>
</protein>
<reference evidence="3" key="2">
    <citation type="submission" date="2020-10" db="UniProtKB">
        <authorList>
            <consortium name="WormBaseParasite"/>
        </authorList>
    </citation>
    <scope>IDENTIFICATION</scope>
</reference>